<protein>
    <submittedName>
        <fullName evidence="2">ATP-dependent protease</fullName>
    </submittedName>
</protein>
<keyword evidence="2" id="KW-0378">Hydrolase</keyword>
<dbReference type="STRING" id="251221.gene:10761649"/>
<dbReference type="eggNOG" id="COG2802">
    <property type="taxonomic scope" value="Bacteria"/>
</dbReference>
<dbReference type="InterPro" id="IPR003111">
    <property type="entry name" value="Lon_prtase_N"/>
</dbReference>
<dbReference type="PROSITE" id="PS51787">
    <property type="entry name" value="LON_N"/>
    <property type="match status" value="1"/>
</dbReference>
<sequence length="342" mass="37143">MAVAAFGSFAAQAADPPRALPLVVLPEAVLFPGQPLTLSIVQPRDRKMMGAVLNGDGRLGVVLKTNDKPAAIGCTADILYIEQLGGGGFNMLTQGGRRFRVGSYTQREPFLLAAVDWLAEGPSGKELEPLVIETKQLLQDVVGLSSEALKRTVDLPRLPSEPREFSYWMASRFYGAPRTQQMLLEIPDTAERLQKAKAILLNTRQELIASLQRQSGRTRAADTPTPGEAKIALGGSDPISFSMLIGSDFLQGVVLSDRLLLTRRKGGAAEVGTQIRLTPAQQQQFFKLWIAFVKDVEAGAYARADKKPAQPLPLNGWLREVIFASSTPDRAELLAALQKTQP</sequence>
<dbReference type="GO" id="GO:0008233">
    <property type="term" value="F:peptidase activity"/>
    <property type="evidence" value="ECO:0007669"/>
    <property type="project" value="UniProtKB-KW"/>
</dbReference>
<dbReference type="PANTHER" id="PTHR46732">
    <property type="entry name" value="ATP-DEPENDENT PROTEASE LA (LON) DOMAIN PROTEIN"/>
    <property type="match status" value="1"/>
</dbReference>
<dbReference type="PANTHER" id="PTHR46732:SF8">
    <property type="entry name" value="ATP-DEPENDENT PROTEASE LA (LON) DOMAIN PROTEIN"/>
    <property type="match status" value="1"/>
</dbReference>
<keyword evidence="2" id="KW-0645">Protease</keyword>
<reference evidence="2 3" key="2">
    <citation type="journal article" date="2003" name="DNA Res.">
        <title>Complete genome structure of Gloeobacter violaceus PCC 7421, a cyanobacterium that lacks thylakoids (supplement).</title>
        <authorList>
            <person name="Nakamura Y."/>
            <person name="Kaneko T."/>
            <person name="Sato S."/>
            <person name="Mimuro M."/>
            <person name="Miyashita H."/>
            <person name="Tsuchiya T."/>
            <person name="Sasamoto S."/>
            <person name="Watanabe A."/>
            <person name="Kawashima K."/>
            <person name="Kishida Y."/>
            <person name="Kiyokawa C."/>
            <person name="Kohara M."/>
            <person name="Matsumoto M."/>
            <person name="Matsuno A."/>
            <person name="Nakazaki N."/>
            <person name="Shimpo S."/>
            <person name="Takeuchi C."/>
            <person name="Yamada M."/>
            <person name="Tabata S."/>
        </authorList>
    </citation>
    <scope>NUCLEOTIDE SEQUENCE [LARGE SCALE GENOMIC DNA]</scope>
    <source>
        <strain evidence="3">ATCC 29082 / PCC 7421</strain>
    </source>
</reference>
<dbReference type="Gene3D" id="2.30.130.40">
    <property type="entry name" value="LON domain-like"/>
    <property type="match status" value="1"/>
</dbReference>
<dbReference type="GO" id="GO:0006508">
    <property type="term" value="P:proteolysis"/>
    <property type="evidence" value="ECO:0007669"/>
    <property type="project" value="UniProtKB-KW"/>
</dbReference>
<dbReference type="InterPro" id="IPR046336">
    <property type="entry name" value="Lon_prtase_N_sf"/>
</dbReference>
<feature type="domain" description="Lon N-terminal" evidence="1">
    <location>
        <begin position="20"/>
        <end position="204"/>
    </location>
</feature>
<dbReference type="Proteomes" id="UP000000557">
    <property type="component" value="Chromosome"/>
</dbReference>
<dbReference type="AlphaFoldDB" id="Q7NDV1"/>
<dbReference type="SUPFAM" id="SSF88697">
    <property type="entry name" value="PUA domain-like"/>
    <property type="match status" value="1"/>
</dbReference>
<dbReference type="PhylomeDB" id="Q7NDV1"/>
<evidence type="ECO:0000313" key="3">
    <source>
        <dbReference type="Proteomes" id="UP000000557"/>
    </source>
</evidence>
<dbReference type="EnsemblBacteria" id="BAC92072">
    <property type="protein sequence ID" value="BAC92072"/>
    <property type="gene ID" value="BAC92072"/>
</dbReference>
<gene>
    <name evidence="2" type="ordered locus">gll4131</name>
</gene>
<accession>Q7NDV1</accession>
<dbReference type="Gene3D" id="1.20.58.1480">
    <property type="match status" value="1"/>
</dbReference>
<dbReference type="OrthoDB" id="9806457at2"/>
<organism evidence="2 3">
    <name type="scientific">Gloeobacter violaceus (strain ATCC 29082 / PCC 7421)</name>
    <dbReference type="NCBI Taxonomy" id="251221"/>
    <lineage>
        <taxon>Bacteria</taxon>
        <taxon>Bacillati</taxon>
        <taxon>Cyanobacteriota</taxon>
        <taxon>Cyanophyceae</taxon>
        <taxon>Gloeobacterales</taxon>
        <taxon>Gloeobacteraceae</taxon>
        <taxon>Gloeobacter</taxon>
    </lineage>
</organism>
<keyword evidence="3" id="KW-1185">Reference proteome</keyword>
<evidence type="ECO:0000259" key="1">
    <source>
        <dbReference type="PROSITE" id="PS51787"/>
    </source>
</evidence>
<dbReference type="Pfam" id="PF02190">
    <property type="entry name" value="LON_substr_bdg"/>
    <property type="match status" value="1"/>
</dbReference>
<proteinExistence type="predicted"/>
<dbReference type="EMBL" id="BA000045">
    <property type="protein sequence ID" value="BAC92072.1"/>
    <property type="molecule type" value="Genomic_DNA"/>
</dbReference>
<evidence type="ECO:0000313" key="2">
    <source>
        <dbReference type="EMBL" id="BAC92072.1"/>
    </source>
</evidence>
<dbReference type="HOGENOM" id="CLU_810763_0_0_3"/>
<dbReference type="SMART" id="SM00464">
    <property type="entry name" value="LON"/>
    <property type="match status" value="1"/>
</dbReference>
<dbReference type="InParanoid" id="Q7NDV1"/>
<dbReference type="KEGG" id="gvi:gll4131"/>
<name>Q7NDV1_GLOVI</name>
<reference evidence="2 3" key="1">
    <citation type="journal article" date="2003" name="DNA Res.">
        <title>Complete genome structure of Gloeobacter violaceus PCC 7421, a cyanobacterium that lacks thylakoids.</title>
        <authorList>
            <person name="Nakamura Y."/>
            <person name="Kaneko T."/>
            <person name="Sato S."/>
            <person name="Mimuro M."/>
            <person name="Miyashita H."/>
            <person name="Tsuchiya T."/>
            <person name="Sasamoto S."/>
            <person name="Watanabe A."/>
            <person name="Kawashima K."/>
            <person name="Kishida Y."/>
            <person name="Kiyokawa C."/>
            <person name="Kohara M."/>
            <person name="Matsumoto M."/>
            <person name="Matsuno A."/>
            <person name="Nakazaki N."/>
            <person name="Shimpo S."/>
            <person name="Takeuchi C."/>
            <person name="Yamada M."/>
            <person name="Tabata S."/>
        </authorList>
    </citation>
    <scope>NUCLEOTIDE SEQUENCE [LARGE SCALE GENOMIC DNA]</scope>
    <source>
        <strain evidence="3">ATCC 29082 / PCC 7421</strain>
    </source>
</reference>
<dbReference type="InterPro" id="IPR015947">
    <property type="entry name" value="PUA-like_sf"/>
</dbReference>